<dbReference type="Gene3D" id="3.40.50.1370">
    <property type="entry name" value="Aspartate/ornithine carbamoyltransferase"/>
    <property type="match status" value="2"/>
</dbReference>
<dbReference type="RefSeq" id="WP_014271539.1">
    <property type="nucleotide sequence ID" value="NC_016633.1"/>
</dbReference>
<dbReference type="SUPFAM" id="SSF57825">
    <property type="entry name" value="Aspartate carbamoyltransferase, Regulatory-chain, C-terminal domain"/>
    <property type="match status" value="1"/>
</dbReference>
<evidence type="ECO:0000256" key="6">
    <source>
        <dbReference type="ARBA" id="ARBA00022975"/>
    </source>
</evidence>
<dbReference type="UniPathway" id="UPA00070">
    <property type="reaction ID" value="UER00116"/>
</dbReference>
<accession>G8QXQ6</accession>
<dbReference type="GO" id="GO:0044205">
    <property type="term" value="P:'de novo' UMP biosynthetic process"/>
    <property type="evidence" value="ECO:0007669"/>
    <property type="project" value="UniProtKB-UniPathway"/>
</dbReference>
<dbReference type="HOGENOM" id="CLU_039403_0_0_12"/>
<sequence length="534" mass="61826">MEKQSVFAGRSLCVIDDFTIEERKYLFEEVKVLKQAMEKNDLSVMDRYRINDKDFGIYEVFLEDSTRTKESFRNAANFHHVKVSELNSDSSSFNKGESFADTFNTLSGYSNTIFIVRSKIEGVCRWLEDECHEYALRNKLWRKPSFINAGDGKHEHPTQELLDEFTFMEDNTWQTDSIHLALVGDLYHGRTVHSKAAGLRIFEKVRVDLIAPPELAMPENYLLEMKKNGFDIRQFSSIEEYLKQSDIADKWYFTRPQLERMGDRILQRQDELRNSITFRKEFMGKLPENTKFYHPLPRHKVTPTIPTFLDNTSLNAWERQSINGMYVRIALLALIGGKIGSGFVPSESKREREDEEYIFEVALDQEKPKDKVISEGVQPIRNGIVIDHICRGDSPSEIRDHMRLISSVLHLDEEKGGEWVSCGHKDETTFKGIIFRPGANDLTRKELKRLAAVSPGCTLNIIKEGKVEKKYRMQMPPRIYNFDDLSCTNEACISHPVQSEGVPAMFYRTADNKFACAYCGKTHSFKEIWKSRKK</sequence>
<dbReference type="InterPro" id="IPR002801">
    <property type="entry name" value="Asp_carbamoylTrfase_reg"/>
</dbReference>
<evidence type="ECO:0000256" key="1">
    <source>
        <dbReference type="ARBA" id="ARBA00004852"/>
    </source>
</evidence>
<dbReference type="SUPFAM" id="SSF53671">
    <property type="entry name" value="Aspartate/ornithine carbamoyltransferase"/>
    <property type="match status" value="1"/>
</dbReference>
<dbReference type="InterPro" id="IPR006131">
    <property type="entry name" value="Asp_carbamoyltransf_Asp/Orn-bd"/>
</dbReference>
<evidence type="ECO:0000259" key="10">
    <source>
        <dbReference type="Pfam" id="PF01948"/>
    </source>
</evidence>
<evidence type="ECO:0000313" key="13">
    <source>
        <dbReference type="EMBL" id="AEV30700.1"/>
    </source>
</evidence>
<dbReference type="InterPro" id="IPR036793">
    <property type="entry name" value="Asp_carbatrfase_reg_N_sf"/>
</dbReference>
<dbReference type="GO" id="GO:0009347">
    <property type="term" value="C:aspartate carbamoyltransferase complex"/>
    <property type="evidence" value="ECO:0007669"/>
    <property type="project" value="InterPro"/>
</dbReference>
<dbReference type="GO" id="GO:0006207">
    <property type="term" value="P:'de novo' pyrimidine nucleobase biosynthetic process"/>
    <property type="evidence" value="ECO:0007669"/>
    <property type="project" value="InterPro"/>
</dbReference>
<feature type="domain" description="Aspartate/ornithine carbamoyltransferase Asp/Orn-binding" evidence="9">
    <location>
        <begin position="178"/>
        <end position="334"/>
    </location>
</feature>
<dbReference type="PANTHER" id="PTHR35805:SF1">
    <property type="entry name" value="ASPARTATE CARBAMOYLTRANSFERASE REGULATORY CHAIN"/>
    <property type="match status" value="1"/>
</dbReference>
<dbReference type="OrthoDB" id="9802587at2"/>
<dbReference type="InterPro" id="IPR036792">
    <property type="entry name" value="Asp_carbatrfase_reg_C_sf"/>
</dbReference>
<keyword evidence="4" id="KW-0479">Metal-binding</keyword>
<feature type="domain" description="Aspartate carbamoyltransferase regulatory subunit N-terminal" evidence="10">
    <location>
        <begin position="376"/>
        <end position="473"/>
    </location>
</feature>
<dbReference type="GO" id="GO:0006520">
    <property type="term" value="P:amino acid metabolic process"/>
    <property type="evidence" value="ECO:0007669"/>
    <property type="project" value="InterPro"/>
</dbReference>
<dbReference type="AlphaFoldDB" id="G8QXQ6"/>
<dbReference type="InterPro" id="IPR006132">
    <property type="entry name" value="Asp/Orn_carbamoyltranf_P-bd"/>
</dbReference>
<organism evidence="13 14">
    <name type="scientific">Sphaerochaeta pleomorpha (strain ATCC BAA-1885 / DSM 22778 / Grapes)</name>
    <dbReference type="NCBI Taxonomy" id="158190"/>
    <lineage>
        <taxon>Bacteria</taxon>
        <taxon>Pseudomonadati</taxon>
        <taxon>Spirochaetota</taxon>
        <taxon>Spirochaetia</taxon>
        <taxon>Spirochaetales</taxon>
        <taxon>Sphaerochaetaceae</taxon>
        <taxon>Sphaerochaeta</taxon>
    </lineage>
</organism>
<comment type="pathway">
    <text evidence="1">Pyrimidine metabolism; UMP biosynthesis via de novo pathway; (S)-dihydroorotate from bicarbonate: step 2/3.</text>
</comment>
<dbReference type="Pfam" id="PF02729">
    <property type="entry name" value="OTCace_N"/>
    <property type="match status" value="1"/>
</dbReference>
<reference evidence="13 14" key="1">
    <citation type="submission" date="2011-11" db="EMBL/GenBank/DDBJ databases">
        <title>Complete sequence of Spirochaeta sp. grapes.</title>
        <authorList>
            <consortium name="US DOE Joint Genome Institute"/>
            <person name="Lucas S."/>
            <person name="Han J."/>
            <person name="Lapidus A."/>
            <person name="Cheng J.-F."/>
            <person name="Goodwin L."/>
            <person name="Pitluck S."/>
            <person name="Peters L."/>
            <person name="Ovchinnikova G."/>
            <person name="Munk A.C."/>
            <person name="Detter J.C."/>
            <person name="Han C."/>
            <person name="Tapia R."/>
            <person name="Land M."/>
            <person name="Hauser L."/>
            <person name="Kyrpides N."/>
            <person name="Ivanova N."/>
            <person name="Pagani I."/>
            <person name="Ritalahtilisa K."/>
            <person name="Loeffler F."/>
            <person name="Woyke T."/>
        </authorList>
    </citation>
    <scope>NUCLEOTIDE SEQUENCE [LARGE SCALE GENOMIC DNA]</scope>
    <source>
        <strain evidence="14">ATCC BAA-1885 / DSM 22778 / Grapes</strain>
    </source>
</reference>
<dbReference type="InterPro" id="IPR020542">
    <property type="entry name" value="Asp_carbamoyltrfase_reg_C"/>
</dbReference>
<dbReference type="PROSITE" id="PS00097">
    <property type="entry name" value="CARBAMOYLTRANSFERASE"/>
    <property type="match status" value="1"/>
</dbReference>
<keyword evidence="6" id="KW-0665">Pyrimidine biosynthesis</keyword>
<dbReference type="GO" id="GO:0046872">
    <property type="term" value="F:metal ion binding"/>
    <property type="evidence" value="ECO:0007669"/>
    <property type="project" value="UniProtKB-KW"/>
</dbReference>
<dbReference type="Pfam" id="PF02748">
    <property type="entry name" value="PyrI_C"/>
    <property type="match status" value="1"/>
</dbReference>
<evidence type="ECO:0000256" key="8">
    <source>
        <dbReference type="NCBIfam" id="TIGR00670"/>
    </source>
</evidence>
<protein>
    <recommendedName>
        <fullName evidence="2 8">Aspartate carbamoyltransferase</fullName>
        <ecNumber evidence="2 8">2.1.3.2</ecNumber>
    </recommendedName>
</protein>
<feature type="domain" description="Aspartate/ornithine carbamoyltransferase carbamoyl-P binding" evidence="11">
    <location>
        <begin position="10"/>
        <end position="169"/>
    </location>
</feature>
<evidence type="ECO:0000259" key="12">
    <source>
        <dbReference type="Pfam" id="PF02748"/>
    </source>
</evidence>
<comment type="catalytic activity">
    <reaction evidence="7">
        <text>carbamoyl phosphate + L-aspartate = N-carbamoyl-L-aspartate + phosphate + H(+)</text>
        <dbReference type="Rhea" id="RHEA:20013"/>
        <dbReference type="ChEBI" id="CHEBI:15378"/>
        <dbReference type="ChEBI" id="CHEBI:29991"/>
        <dbReference type="ChEBI" id="CHEBI:32814"/>
        <dbReference type="ChEBI" id="CHEBI:43474"/>
        <dbReference type="ChEBI" id="CHEBI:58228"/>
        <dbReference type="EC" id="2.1.3.2"/>
    </reaction>
</comment>
<dbReference type="GO" id="GO:0004070">
    <property type="term" value="F:aspartate carbamoyltransferase activity"/>
    <property type="evidence" value="ECO:0007669"/>
    <property type="project" value="UniProtKB-UniRule"/>
</dbReference>
<dbReference type="GO" id="GO:0016597">
    <property type="term" value="F:amino acid binding"/>
    <property type="evidence" value="ECO:0007669"/>
    <property type="project" value="InterPro"/>
</dbReference>
<evidence type="ECO:0000256" key="3">
    <source>
        <dbReference type="ARBA" id="ARBA00022679"/>
    </source>
</evidence>
<gene>
    <name evidence="13" type="ordered locus">SpiGrapes_2950</name>
</gene>
<dbReference type="NCBIfam" id="NF009916">
    <property type="entry name" value="PRK13376.1"/>
    <property type="match status" value="1"/>
</dbReference>
<evidence type="ECO:0000256" key="2">
    <source>
        <dbReference type="ARBA" id="ARBA00013008"/>
    </source>
</evidence>
<dbReference type="PRINTS" id="PR00101">
    <property type="entry name" value="ATCASE"/>
</dbReference>
<evidence type="ECO:0000256" key="5">
    <source>
        <dbReference type="ARBA" id="ARBA00022833"/>
    </source>
</evidence>
<dbReference type="Pfam" id="PF01948">
    <property type="entry name" value="PyrI"/>
    <property type="match status" value="1"/>
</dbReference>
<evidence type="ECO:0000313" key="14">
    <source>
        <dbReference type="Proteomes" id="UP000005632"/>
    </source>
</evidence>
<keyword evidence="3 13" id="KW-0808">Transferase</keyword>
<dbReference type="NCBIfam" id="TIGR00670">
    <property type="entry name" value="asp_carb_tr"/>
    <property type="match status" value="1"/>
</dbReference>
<dbReference type="InterPro" id="IPR006130">
    <property type="entry name" value="Asp/Orn_carbamoylTrfase"/>
</dbReference>
<dbReference type="EC" id="2.1.3.2" evidence="2 8"/>
<dbReference type="Pfam" id="PF00185">
    <property type="entry name" value="OTCace"/>
    <property type="match status" value="1"/>
</dbReference>
<dbReference type="PRINTS" id="PR00100">
    <property type="entry name" value="AOTCASE"/>
</dbReference>
<dbReference type="InterPro" id="IPR020545">
    <property type="entry name" value="Asp_carbamoyltransf_reg_N"/>
</dbReference>
<keyword evidence="5" id="KW-0862">Zinc</keyword>
<dbReference type="eggNOG" id="COG0540">
    <property type="taxonomic scope" value="Bacteria"/>
</dbReference>
<keyword evidence="14" id="KW-1185">Reference proteome</keyword>
<dbReference type="Proteomes" id="UP000005632">
    <property type="component" value="Chromosome"/>
</dbReference>
<dbReference type="eggNOG" id="COG1781">
    <property type="taxonomic scope" value="Bacteria"/>
</dbReference>
<dbReference type="STRING" id="158190.SpiGrapes_2950"/>
<dbReference type="InterPro" id="IPR036901">
    <property type="entry name" value="Asp/Orn_carbamoylTrfase_sf"/>
</dbReference>
<evidence type="ECO:0000259" key="9">
    <source>
        <dbReference type="Pfam" id="PF00185"/>
    </source>
</evidence>
<dbReference type="InterPro" id="IPR002082">
    <property type="entry name" value="Asp_carbamoyltransf"/>
</dbReference>
<evidence type="ECO:0000259" key="11">
    <source>
        <dbReference type="Pfam" id="PF02729"/>
    </source>
</evidence>
<dbReference type="EMBL" id="CP003155">
    <property type="protein sequence ID" value="AEV30700.1"/>
    <property type="molecule type" value="Genomic_DNA"/>
</dbReference>
<evidence type="ECO:0000256" key="4">
    <source>
        <dbReference type="ARBA" id="ARBA00022723"/>
    </source>
</evidence>
<evidence type="ECO:0000256" key="7">
    <source>
        <dbReference type="ARBA" id="ARBA00048859"/>
    </source>
</evidence>
<dbReference type="KEGG" id="sgp:SpiGrapes_2950"/>
<dbReference type="PANTHER" id="PTHR35805">
    <property type="entry name" value="ASPARTATE CARBAMOYLTRANSFERASE REGULATORY CHAIN"/>
    <property type="match status" value="1"/>
</dbReference>
<dbReference type="Gene3D" id="2.30.30.20">
    <property type="entry name" value="Aspartate carbamoyltransferase regulatory subunit, C-terminal domain"/>
    <property type="match status" value="1"/>
</dbReference>
<name>G8QXQ6_SPHPG</name>
<dbReference type="Gene3D" id="3.30.70.140">
    <property type="entry name" value="Aspartate carbamoyltransferase regulatory subunit, N-terminal domain"/>
    <property type="match status" value="1"/>
</dbReference>
<feature type="domain" description="Aspartate carbamoyltransferase regulatory subunit C-terminal" evidence="12">
    <location>
        <begin position="478"/>
        <end position="528"/>
    </location>
</feature>
<proteinExistence type="predicted"/>
<dbReference type="SUPFAM" id="SSF54893">
    <property type="entry name" value="Aspartate carbamoyltransferase, Regulatory-chain, N-terminal domain"/>
    <property type="match status" value="1"/>
</dbReference>